<dbReference type="PROSITE" id="PS00041">
    <property type="entry name" value="HTH_ARAC_FAMILY_1"/>
    <property type="match status" value="1"/>
</dbReference>
<keyword evidence="3" id="KW-0804">Transcription</keyword>
<dbReference type="PANTHER" id="PTHR47894">
    <property type="entry name" value="HTH-TYPE TRANSCRIPTIONAL REGULATOR GADX"/>
    <property type="match status" value="1"/>
</dbReference>
<sequence length="304" mass="33242">MLDIEKIEDHDCFIPHLTMCAFIDVVARKGGIPNIGLSLAPSLAFNCYGVWSDYVLGAQALGRALDRAARSIGYHSFGDRVALTTNDGTARFEYLSAARGFPGYRHDAAGTIGVMLSLCRHYLGNSWLPSAIELDVPKPVDAHAYEDAFQCPVLFDRPSLALLFDAAFLGAATRISPQINIATIEDVAIARLAPESRASLIGAVKHHVRCQVLTGSISIHRTAHALDISVRSLQRELNAAGLSYRDLVNSIRIHRATELLRDERLRVEEIGTLLGYSSSAHFARAYRRETALSPTEFRAKSALA</sequence>
<dbReference type="InterPro" id="IPR032687">
    <property type="entry name" value="AraC-type_N"/>
</dbReference>
<evidence type="ECO:0000256" key="1">
    <source>
        <dbReference type="ARBA" id="ARBA00023015"/>
    </source>
</evidence>
<keyword evidence="1" id="KW-0805">Transcription regulation</keyword>
<protein>
    <submittedName>
        <fullName evidence="5">AraC family transcriptional regulator</fullName>
    </submittedName>
</protein>
<dbReference type="RefSeq" id="WP_216034359.1">
    <property type="nucleotide sequence ID" value="NZ_JAHKNG010000039.1"/>
</dbReference>
<accession>A0ABS6AMA2</accession>
<dbReference type="PANTHER" id="PTHR47894:SF1">
    <property type="entry name" value="HTH-TYPE TRANSCRIPTIONAL REGULATOR VQSM"/>
    <property type="match status" value="1"/>
</dbReference>
<comment type="caution">
    <text evidence="5">The sequence shown here is derived from an EMBL/GenBank/DDBJ whole genome shotgun (WGS) entry which is preliminary data.</text>
</comment>
<reference evidence="5" key="1">
    <citation type="submission" date="2021-06" db="EMBL/GenBank/DDBJ databases">
        <title>Paracoccus bacterium XHP0099 sp. nov., isolated from the surface waters of the Yellow Sea.</title>
        <authorList>
            <person name="Xue H."/>
            <person name="Zhang D."/>
        </authorList>
    </citation>
    <scope>NUCLEOTIDE SEQUENCE</scope>
    <source>
        <strain evidence="5">XHP0099</strain>
    </source>
</reference>
<organism evidence="5 6">
    <name type="scientific">Paracoccus marinaquae</name>
    <dbReference type="NCBI Taxonomy" id="2841926"/>
    <lineage>
        <taxon>Bacteria</taxon>
        <taxon>Pseudomonadati</taxon>
        <taxon>Pseudomonadota</taxon>
        <taxon>Alphaproteobacteria</taxon>
        <taxon>Rhodobacterales</taxon>
        <taxon>Paracoccaceae</taxon>
        <taxon>Paracoccus</taxon>
    </lineage>
</organism>
<name>A0ABS6AMA2_9RHOB</name>
<dbReference type="Pfam" id="PF12833">
    <property type="entry name" value="HTH_18"/>
    <property type="match status" value="1"/>
</dbReference>
<proteinExistence type="predicted"/>
<evidence type="ECO:0000313" key="5">
    <source>
        <dbReference type="EMBL" id="MBU3031728.1"/>
    </source>
</evidence>
<dbReference type="Pfam" id="PF12625">
    <property type="entry name" value="Arabinose_bd"/>
    <property type="match status" value="1"/>
</dbReference>
<dbReference type="InterPro" id="IPR018062">
    <property type="entry name" value="HTH_AraC-typ_CS"/>
</dbReference>
<dbReference type="EMBL" id="JAHKNG010000039">
    <property type="protein sequence ID" value="MBU3031728.1"/>
    <property type="molecule type" value="Genomic_DNA"/>
</dbReference>
<feature type="domain" description="HTH araC/xylS-type" evidence="4">
    <location>
        <begin position="198"/>
        <end position="300"/>
    </location>
</feature>
<gene>
    <name evidence="5" type="ORF">KNW02_16590</name>
</gene>
<evidence type="ECO:0000256" key="3">
    <source>
        <dbReference type="ARBA" id="ARBA00023163"/>
    </source>
</evidence>
<evidence type="ECO:0000313" key="6">
    <source>
        <dbReference type="Proteomes" id="UP001166191"/>
    </source>
</evidence>
<dbReference type="SMART" id="SM00342">
    <property type="entry name" value="HTH_ARAC"/>
    <property type="match status" value="1"/>
</dbReference>
<dbReference type="Proteomes" id="UP001166191">
    <property type="component" value="Unassembled WGS sequence"/>
</dbReference>
<dbReference type="InterPro" id="IPR018060">
    <property type="entry name" value="HTH_AraC"/>
</dbReference>
<keyword evidence="6" id="KW-1185">Reference proteome</keyword>
<keyword evidence="2" id="KW-0238">DNA-binding</keyword>
<evidence type="ECO:0000256" key="2">
    <source>
        <dbReference type="ARBA" id="ARBA00023125"/>
    </source>
</evidence>
<evidence type="ECO:0000259" key="4">
    <source>
        <dbReference type="PROSITE" id="PS01124"/>
    </source>
</evidence>
<dbReference type="PROSITE" id="PS01124">
    <property type="entry name" value="HTH_ARAC_FAMILY_2"/>
    <property type="match status" value="1"/>
</dbReference>